<feature type="non-terminal residue" evidence="3">
    <location>
        <position position="86"/>
    </location>
</feature>
<feature type="signal peptide" evidence="1">
    <location>
        <begin position="1"/>
        <end position="28"/>
    </location>
</feature>
<dbReference type="AlphaFoldDB" id="A0A5N3ULQ9"/>
<dbReference type="PANTHER" id="PTHR15123:SF5">
    <property type="entry name" value="SECRETED AND TRANSMEMBRANE PROTEIN 1"/>
    <property type="match status" value="1"/>
</dbReference>
<feature type="chain" id="PRO_5044622245" evidence="1">
    <location>
        <begin position="29"/>
        <end position="86"/>
    </location>
</feature>
<evidence type="ECO:0000256" key="1">
    <source>
        <dbReference type="SAM" id="SignalP"/>
    </source>
</evidence>
<dbReference type="InterPro" id="IPR033231">
    <property type="entry name" value="SECTM1"/>
</dbReference>
<dbReference type="EMBL" id="VCEA01008231">
    <property type="protein sequence ID" value="KAB0337593.1"/>
    <property type="molecule type" value="Genomic_DNA"/>
</dbReference>
<gene>
    <name evidence="3" type="ORF">FD754_025099</name>
    <name evidence="2" type="ORF">FD754_025100</name>
</gene>
<organism evidence="3 4">
    <name type="scientific">Muntiacus muntjak</name>
    <name type="common">Barking deer</name>
    <name type="synonym">Indian muntjac</name>
    <dbReference type="NCBI Taxonomy" id="9888"/>
    <lineage>
        <taxon>Eukaryota</taxon>
        <taxon>Metazoa</taxon>
        <taxon>Chordata</taxon>
        <taxon>Craniata</taxon>
        <taxon>Vertebrata</taxon>
        <taxon>Euteleostomi</taxon>
        <taxon>Mammalia</taxon>
        <taxon>Eutheria</taxon>
        <taxon>Laurasiatheria</taxon>
        <taxon>Artiodactyla</taxon>
        <taxon>Ruminantia</taxon>
        <taxon>Pecora</taxon>
        <taxon>Cervidae</taxon>
        <taxon>Muntiacinae</taxon>
        <taxon>Muntiacus</taxon>
    </lineage>
</organism>
<comment type="caution">
    <text evidence="3">The sequence shown here is derived from an EMBL/GenBank/DDBJ whole genome shotgun (WGS) entry which is preliminary data.</text>
</comment>
<evidence type="ECO:0000313" key="3">
    <source>
        <dbReference type="EMBL" id="KAB0337594.1"/>
    </source>
</evidence>
<evidence type="ECO:0000313" key="2">
    <source>
        <dbReference type="EMBL" id="KAB0337593.1"/>
    </source>
</evidence>
<proteinExistence type="predicted"/>
<protein>
    <submittedName>
        <fullName evidence="3">Uncharacterized protein</fullName>
    </submittedName>
</protein>
<dbReference type="GO" id="GO:0006955">
    <property type="term" value="P:immune response"/>
    <property type="evidence" value="ECO:0007669"/>
    <property type="project" value="InterPro"/>
</dbReference>
<dbReference type="Proteomes" id="UP000326458">
    <property type="component" value="Unassembled WGS sequence"/>
</dbReference>
<dbReference type="GO" id="GO:0016020">
    <property type="term" value="C:membrane"/>
    <property type="evidence" value="ECO:0007669"/>
    <property type="project" value="TreeGrafter"/>
</dbReference>
<dbReference type="GO" id="GO:0005125">
    <property type="term" value="F:cytokine activity"/>
    <property type="evidence" value="ECO:0007669"/>
    <property type="project" value="InterPro"/>
</dbReference>
<evidence type="ECO:0000313" key="4">
    <source>
        <dbReference type="Proteomes" id="UP000326458"/>
    </source>
</evidence>
<reference evidence="3 4" key="1">
    <citation type="submission" date="2019-06" db="EMBL/GenBank/DDBJ databases">
        <title>Discovery of a novel chromosome fission-fusion reversal in muntjac.</title>
        <authorList>
            <person name="Mudd A.B."/>
            <person name="Bredeson J.V."/>
            <person name="Baum R."/>
            <person name="Hockemeyer D."/>
            <person name="Rokhsar D.S."/>
        </authorList>
    </citation>
    <scope>NUCLEOTIDE SEQUENCE [LARGE SCALE GENOMIC DNA]</scope>
    <source>
        <strain evidence="3">UTSW_UCB_Mm</strain>
        <tissue evidence="3">Fibroblast cell line</tissue>
    </source>
</reference>
<accession>A0A5N3ULQ9</accession>
<keyword evidence="1" id="KW-0732">Signal</keyword>
<sequence length="86" mass="9325">MLTSASTLLAPRMLWVLLILATFRSAQSGNWDHPNCTKGVVAVLRGKPATMTCSISNAFSHINISLQINPTAPWKLIFSVKAPGNF</sequence>
<dbReference type="PANTHER" id="PTHR15123">
    <property type="entry name" value="SECRETED AND TRANSMEMBRANE PROTEIN 1"/>
    <property type="match status" value="1"/>
</dbReference>
<keyword evidence="4" id="KW-1185">Reference proteome</keyword>
<name>A0A5N3ULQ9_MUNMU</name>
<dbReference type="EMBL" id="VCEA01008230">
    <property type="protein sequence ID" value="KAB0337594.1"/>
    <property type="molecule type" value="Genomic_DNA"/>
</dbReference>